<feature type="domain" description="C2H2-type" evidence="12">
    <location>
        <begin position="851"/>
        <end position="878"/>
    </location>
</feature>
<dbReference type="EMBL" id="JAXCGZ010017051">
    <property type="protein sequence ID" value="KAK7069014.1"/>
    <property type="molecule type" value="Genomic_DNA"/>
</dbReference>
<evidence type="ECO:0000256" key="1">
    <source>
        <dbReference type="ARBA" id="ARBA00004123"/>
    </source>
</evidence>
<organism evidence="13 14">
    <name type="scientific">Halocaridina rubra</name>
    <name type="common">Hawaiian red shrimp</name>
    <dbReference type="NCBI Taxonomy" id="373956"/>
    <lineage>
        <taxon>Eukaryota</taxon>
        <taxon>Metazoa</taxon>
        <taxon>Ecdysozoa</taxon>
        <taxon>Arthropoda</taxon>
        <taxon>Crustacea</taxon>
        <taxon>Multicrustacea</taxon>
        <taxon>Malacostraca</taxon>
        <taxon>Eumalacostraca</taxon>
        <taxon>Eucarida</taxon>
        <taxon>Decapoda</taxon>
        <taxon>Pleocyemata</taxon>
        <taxon>Caridea</taxon>
        <taxon>Atyoidea</taxon>
        <taxon>Atyidae</taxon>
        <taxon>Halocaridina</taxon>
    </lineage>
</organism>
<evidence type="ECO:0000313" key="14">
    <source>
        <dbReference type="Proteomes" id="UP001381693"/>
    </source>
</evidence>
<keyword evidence="5" id="KW-0862">Zinc</keyword>
<keyword evidence="14" id="KW-1185">Reference proteome</keyword>
<dbReference type="SMART" id="SM00355">
    <property type="entry name" value="ZnF_C2H2"/>
    <property type="match status" value="27"/>
</dbReference>
<feature type="domain" description="C2H2-type" evidence="12">
    <location>
        <begin position="417"/>
        <end position="444"/>
    </location>
</feature>
<reference evidence="13 14" key="1">
    <citation type="submission" date="2023-11" db="EMBL/GenBank/DDBJ databases">
        <title>Halocaridina rubra genome assembly.</title>
        <authorList>
            <person name="Smith C."/>
        </authorList>
    </citation>
    <scope>NUCLEOTIDE SEQUENCE [LARGE SCALE GENOMIC DNA]</scope>
    <source>
        <strain evidence="13">EP-1</strain>
        <tissue evidence="13">Whole</tissue>
    </source>
</reference>
<dbReference type="Gene3D" id="3.30.160.60">
    <property type="entry name" value="Classic Zinc Finger"/>
    <property type="match status" value="19"/>
</dbReference>
<gene>
    <name evidence="13" type="ORF">SK128_017863</name>
</gene>
<evidence type="ECO:0000256" key="10">
    <source>
        <dbReference type="PROSITE-ProRule" id="PRU00042"/>
    </source>
</evidence>
<feature type="domain" description="C2H2-type" evidence="12">
    <location>
        <begin position="254"/>
        <end position="281"/>
    </location>
</feature>
<proteinExistence type="predicted"/>
<evidence type="ECO:0000256" key="2">
    <source>
        <dbReference type="ARBA" id="ARBA00022723"/>
    </source>
</evidence>
<sequence length="2102" mass="232031">MEVGREVSGPDLSHGTVVLGSDGELQYELSPSAGSFLTNSHIQGTISDGSGTMLSLPIQLVQMHDPGGDSSMSKGSGVNPGTPAFSGNIIIKTHRDGTRAFYIDPADLSVGGDDSGEARLVPLQDMSEVAVAHSLSDIQERGGFLQLDDGMVAISEDGGDLGQTGVILTSTEDYLTQKDGAVSQFASLNIVDGQMVLTAAEADVEEAPTIKLEEGGLSYSLHTHEQTEPPPASSMHTSTKEKHEVERPVSKGPFTCDLCGLTIEKWGQYKKHMKKHEEDKPYHCCECDESFNIQKNLRLHEALHATDNLICPECDASFRRFASFKYHLTLHEEDESVSCEICHEEFISISQLELHSERHKQGYIEEPRKLHFECKECGHEFSDRALLNHHLKVHKKVKRLTATRPRKKSSNRSRNEKRCMLCGKSFLKPSQLIRHIRIHTGERPFKCTWPGCDRAFNQKNTMQIHMDIHTGTKLHKCEYCNQEFVQRSNLRCHIKRVHPIDKSDQKLFECEMCPCVFKRAGSLNAHVSRVHNGTEAVIGLELSPDMQSVIKEMQDLEKATQGTQKNTTLVTSVDKVKEEYKQQTSLNPEVPSTNGLNGSDGDILQQALKNIGLTQTRESLQNAKDERIKQEIKTKLEGGSVALNEGNSSENSESRNVQVRTLFARTYENEVKKFAVLVKTTGHVKWHVCSFKDCTKEFKKPSDLVRHMRTHTNDKPFKCNKCFRAFSLKSTLVSHMKTHIPDKEHTCEKCNKRFTNATSLKVHSWLHTGQRPYGCSQCPKTFRTASHRKAHMLTHLNSPHRQAQLRKCIPLPDIPLQEPILITNEGPVKQISRHSQIYPNETGEIQAGRPHKCRFCPAALKKKSHLKLHERTHTGERPFKCDSCSKNFISHSTLKAHYKTHTGQKSYKCTICSGNFATRGSLKRHSTTHTADRPYMCPYCQKTFKTNTNCKKHMKTHKHELAMEAVRAAGSSLQGDNQQAILTASLYGQQGSAPSLSDADVIVPDLANMTHVFQEGDFPLSDDIQDHSQHQQHSQQEDIAGTEVFHSTFTQSVSAGGLTLADLQPGVEHTLGSGDVILTSQSTNITSHVGEGPILIPHSVDNQGSSGSSLLMSHASSHRATILSTGGSSILLPHVSTQDSNSEGSNLNQIGARTAVLTIPQSSTSSLLNVHQPSVIQGPAREEAAHVTSVIQVKPSVLNQSDVTAYSGSLPSHRVVQEFAGTLEEASGLDLVTIPTSMISFSRNKQNSYGIQVLHAMNSEGTRGGVIANSSNQIAAETCNVKQEVHDNFSSALVDSDEETRVVTTQPASVTEATSTTLLQANFDQQGFSDGFTLHVPPGLDLSGLGNGGEIPSAQLVQLLSNSAQEALQGSGEAKIASILTEDHTVNESEAPEPVVSVSKIYECTDCKKTFRKLPHLKAHRRIHSMSKAHQCTICGKSCNSVQSLKVHMKQHSCNARVFQCGNCPEKFSYLNQLLKHMQTEHSSVWKCPVCDEAFEISRLFQKHLRTHSTDSINSAIAKTKCDDINIDGRVKVALTAEDMEAVLQQSTETAFNSEEIQREKGPQTSVSGKKQYLPSEEEKPSVVLAKGNENEEADPQKHAHQCRSCSKSFKKPSDLVRHIRTHTGERPFTCAQCGKSFAVKSTLDVHMKTHSGKKESMCTICNTMFATKGSLNIHMRLHTGDKPFKCNICGVKFRTSGHRKVHVIKHFKTAQAVPGKGQRLGHVVNEEQIEEVIPKGEATVMEMPGEDNLSPVIMMPDGTMSLQLQGLNLAAIDASALLNIHPVTLDEAVLNQLQDSGVAMMTSNEGTVDEDAEASISVNPNAVMTQNRSLRSQHSREVGDTEFEIQMIDHEGKIVTAHSLLEQQFNQEQNSLEETQTFIPQELTLSDLAVPGPNTIQCALCSKAYLKISDLQEHLITHNICIRMSDDVEASENDLENTFTVPGASIKESSDGDNTSNLLANVTSLKLPTNINLDETTRLEGEPLPIISHNVKASVLDTVKSHKLQSGIDKQNMFNTKSQGLYSCSQRSGRSFSSSASVQRHMKSNHRCVFCMEEISSRQALHQHILDEHLQLALENPLMSEKIGLDPLELFPSVNNAAHLE</sequence>
<dbReference type="PANTHER" id="PTHR24376">
    <property type="entry name" value="ZINC FINGER PROTEIN"/>
    <property type="match status" value="1"/>
</dbReference>
<dbReference type="FunFam" id="3.30.160.60:FF:000032">
    <property type="entry name" value="Krueppel-like factor 4"/>
    <property type="match status" value="1"/>
</dbReference>
<keyword evidence="9" id="KW-0539">Nucleus</keyword>
<evidence type="ECO:0000256" key="11">
    <source>
        <dbReference type="SAM" id="MobiDB-lite"/>
    </source>
</evidence>
<dbReference type="Proteomes" id="UP001381693">
    <property type="component" value="Unassembled WGS sequence"/>
</dbReference>
<dbReference type="InterPro" id="IPR036236">
    <property type="entry name" value="Znf_C2H2_sf"/>
</dbReference>
<feature type="region of interest" description="Disordered" evidence="11">
    <location>
        <begin position="1548"/>
        <end position="1581"/>
    </location>
</feature>
<feature type="domain" description="C2H2-type" evidence="12">
    <location>
        <begin position="773"/>
        <end position="800"/>
    </location>
</feature>
<name>A0AAN8WXB6_HALRR</name>
<feature type="domain" description="C2H2-type" evidence="12">
    <location>
        <begin position="1430"/>
        <end position="1453"/>
    </location>
</feature>
<dbReference type="FunFam" id="3.30.160.60:FF:000385">
    <property type="entry name" value="Zinc finger protein 236 variant"/>
    <property type="match status" value="1"/>
</dbReference>
<feature type="region of interest" description="Disordered" evidence="11">
    <location>
        <begin position="222"/>
        <end position="246"/>
    </location>
</feature>
<feature type="domain" description="C2H2-type" evidence="12">
    <location>
        <begin position="1897"/>
        <end position="1919"/>
    </location>
</feature>
<dbReference type="FunFam" id="3.30.160.60:FF:002343">
    <property type="entry name" value="Zinc finger protein 33A"/>
    <property type="match status" value="2"/>
</dbReference>
<feature type="region of interest" description="Disordered" evidence="11">
    <location>
        <begin position="581"/>
        <end position="601"/>
    </location>
</feature>
<feature type="domain" description="C2H2-type" evidence="12">
    <location>
        <begin position="745"/>
        <end position="772"/>
    </location>
</feature>
<feature type="domain" description="C2H2-type" evidence="12">
    <location>
        <begin position="1402"/>
        <end position="1429"/>
    </location>
</feature>
<feature type="domain" description="C2H2-type" evidence="12">
    <location>
        <begin position="282"/>
        <end position="309"/>
    </location>
</feature>
<keyword evidence="6" id="KW-0805">Transcription regulation</keyword>
<feature type="domain" description="C2H2-type" evidence="12">
    <location>
        <begin position="1629"/>
        <end position="1656"/>
    </location>
</feature>
<comment type="subcellular location">
    <subcellularLocation>
        <location evidence="1">Nucleus</location>
    </subcellularLocation>
</comment>
<feature type="domain" description="C2H2-type" evidence="12">
    <location>
        <begin position="907"/>
        <end position="934"/>
    </location>
</feature>
<feature type="region of interest" description="Disordered" evidence="11">
    <location>
        <begin position="397"/>
        <end position="416"/>
    </location>
</feature>
<feature type="domain" description="C2H2-type" evidence="12">
    <location>
        <begin position="879"/>
        <end position="906"/>
    </location>
</feature>
<feature type="compositionally biased region" description="Polar residues" evidence="11">
    <location>
        <begin position="582"/>
        <end position="597"/>
    </location>
</feature>
<evidence type="ECO:0000256" key="6">
    <source>
        <dbReference type="ARBA" id="ARBA00023015"/>
    </source>
</evidence>
<feature type="compositionally biased region" description="Basic residues" evidence="11">
    <location>
        <begin position="397"/>
        <end position="411"/>
    </location>
</feature>
<evidence type="ECO:0000256" key="3">
    <source>
        <dbReference type="ARBA" id="ARBA00022737"/>
    </source>
</evidence>
<dbReference type="PROSITE" id="PS50157">
    <property type="entry name" value="ZINC_FINGER_C2H2_2"/>
    <property type="match status" value="25"/>
</dbReference>
<feature type="domain" description="C2H2-type" evidence="12">
    <location>
        <begin position="1486"/>
        <end position="1513"/>
    </location>
</feature>
<dbReference type="PANTHER" id="PTHR24376:SF243">
    <property type="entry name" value="C2H2-TYPE DOMAIN-CONTAINING PROTEIN"/>
    <property type="match status" value="1"/>
</dbReference>
<dbReference type="PROSITE" id="PS00028">
    <property type="entry name" value="ZINC_FINGER_C2H2_1"/>
    <property type="match status" value="24"/>
</dbReference>
<feature type="domain" description="C2H2-type" evidence="12">
    <location>
        <begin position="1601"/>
        <end position="1628"/>
    </location>
</feature>
<feature type="domain" description="C2H2-type" evidence="12">
    <location>
        <begin position="475"/>
        <end position="503"/>
    </location>
</feature>
<feature type="domain" description="C2H2-type" evidence="12">
    <location>
        <begin position="1657"/>
        <end position="1684"/>
    </location>
</feature>
<feature type="domain" description="C2H2-type" evidence="12">
    <location>
        <begin position="935"/>
        <end position="962"/>
    </location>
</feature>
<evidence type="ECO:0000256" key="4">
    <source>
        <dbReference type="ARBA" id="ARBA00022771"/>
    </source>
</evidence>
<feature type="domain" description="C2H2-type" evidence="12">
    <location>
        <begin position="687"/>
        <end position="716"/>
    </location>
</feature>
<dbReference type="SUPFAM" id="SSF57667">
    <property type="entry name" value="beta-beta-alpha zinc fingers"/>
    <property type="match status" value="12"/>
</dbReference>
<evidence type="ECO:0000259" key="12">
    <source>
        <dbReference type="PROSITE" id="PS50157"/>
    </source>
</evidence>
<dbReference type="GO" id="GO:0008270">
    <property type="term" value="F:zinc ion binding"/>
    <property type="evidence" value="ECO:0007669"/>
    <property type="project" value="UniProtKB-KW"/>
</dbReference>
<accession>A0AAN8WXB6</accession>
<feature type="domain" description="C2H2-type" evidence="12">
    <location>
        <begin position="372"/>
        <end position="399"/>
    </location>
</feature>
<dbReference type="GO" id="GO:0001228">
    <property type="term" value="F:DNA-binding transcription activator activity, RNA polymerase II-specific"/>
    <property type="evidence" value="ECO:0007669"/>
    <property type="project" value="TreeGrafter"/>
</dbReference>
<feature type="domain" description="C2H2-type" evidence="12">
    <location>
        <begin position="2023"/>
        <end position="2047"/>
    </location>
</feature>
<keyword evidence="2" id="KW-0479">Metal-binding</keyword>
<keyword evidence="4 10" id="KW-0863">Zinc-finger</keyword>
<dbReference type="InterPro" id="IPR013087">
    <property type="entry name" value="Znf_C2H2_type"/>
</dbReference>
<dbReference type="FunFam" id="3.30.160.60:FF:001818">
    <property type="entry name" value="GDNF-inducible zinc finger protein 1 isoform X1"/>
    <property type="match status" value="1"/>
</dbReference>
<dbReference type="FunFam" id="3.30.160.60:FF:000446">
    <property type="entry name" value="Zinc finger protein"/>
    <property type="match status" value="1"/>
</dbReference>
<protein>
    <recommendedName>
        <fullName evidence="12">C2H2-type domain-containing protein</fullName>
    </recommendedName>
</protein>
<keyword evidence="7" id="KW-0238">DNA-binding</keyword>
<dbReference type="Pfam" id="PF00096">
    <property type="entry name" value="zf-C2H2"/>
    <property type="match status" value="16"/>
</dbReference>
<feature type="domain" description="C2H2-type" evidence="12">
    <location>
        <begin position="717"/>
        <end position="744"/>
    </location>
</feature>
<comment type="caution">
    <text evidence="13">The sequence shown here is derived from an EMBL/GenBank/DDBJ whole genome shotgun (WGS) entry which is preliminary data.</text>
</comment>
<keyword evidence="3" id="KW-0677">Repeat</keyword>
<keyword evidence="8" id="KW-0804">Transcription</keyword>
<feature type="domain" description="C2H2-type" evidence="12">
    <location>
        <begin position="445"/>
        <end position="474"/>
    </location>
</feature>
<evidence type="ECO:0000256" key="5">
    <source>
        <dbReference type="ARBA" id="ARBA00022833"/>
    </source>
</evidence>
<feature type="domain" description="C2H2-type" evidence="12">
    <location>
        <begin position="309"/>
        <end position="336"/>
    </location>
</feature>
<feature type="domain" description="C2H2-type" evidence="12">
    <location>
        <begin position="508"/>
        <end position="536"/>
    </location>
</feature>
<evidence type="ECO:0000256" key="9">
    <source>
        <dbReference type="ARBA" id="ARBA00023242"/>
    </source>
</evidence>
<dbReference type="GO" id="GO:0000978">
    <property type="term" value="F:RNA polymerase II cis-regulatory region sequence-specific DNA binding"/>
    <property type="evidence" value="ECO:0007669"/>
    <property type="project" value="TreeGrafter"/>
</dbReference>
<feature type="domain" description="C2H2-type" evidence="12">
    <location>
        <begin position="1459"/>
        <end position="1483"/>
    </location>
</feature>
<dbReference type="FunFam" id="3.30.160.60:FF:000624">
    <property type="entry name" value="zinc finger protein 697"/>
    <property type="match status" value="2"/>
</dbReference>
<dbReference type="GO" id="GO:0005634">
    <property type="term" value="C:nucleus"/>
    <property type="evidence" value="ECO:0007669"/>
    <property type="project" value="UniProtKB-SubCell"/>
</dbReference>
<evidence type="ECO:0000313" key="13">
    <source>
        <dbReference type="EMBL" id="KAK7069014.1"/>
    </source>
</evidence>
<evidence type="ECO:0000256" key="7">
    <source>
        <dbReference type="ARBA" id="ARBA00023125"/>
    </source>
</evidence>
<evidence type="ECO:0000256" key="8">
    <source>
        <dbReference type="ARBA" id="ARBA00023163"/>
    </source>
</evidence>
<dbReference type="FunFam" id="3.30.160.60:FF:000264">
    <property type="entry name" value="Zinc finger protein 236"/>
    <property type="match status" value="1"/>
</dbReference>